<protein>
    <submittedName>
        <fullName evidence="2">GNAT superfamily N-acetyltransferase</fullName>
    </submittedName>
</protein>
<evidence type="ECO:0000313" key="2">
    <source>
        <dbReference type="EMBL" id="MBM7840582.1"/>
    </source>
</evidence>
<organism evidence="2 3">
    <name type="scientific">Shouchella xiaoxiensis</name>
    <dbReference type="NCBI Taxonomy" id="766895"/>
    <lineage>
        <taxon>Bacteria</taxon>
        <taxon>Bacillati</taxon>
        <taxon>Bacillota</taxon>
        <taxon>Bacilli</taxon>
        <taxon>Bacillales</taxon>
        <taxon>Bacillaceae</taxon>
        <taxon>Shouchella</taxon>
    </lineage>
</organism>
<gene>
    <name evidence="2" type="ORF">JOC54_003875</name>
</gene>
<dbReference type="SUPFAM" id="SSF55729">
    <property type="entry name" value="Acyl-CoA N-acyltransferases (Nat)"/>
    <property type="match status" value="1"/>
</dbReference>
<dbReference type="CDD" id="cd04301">
    <property type="entry name" value="NAT_SF"/>
    <property type="match status" value="1"/>
</dbReference>
<evidence type="ECO:0000313" key="3">
    <source>
        <dbReference type="Proteomes" id="UP001179280"/>
    </source>
</evidence>
<name>A0ABS2T281_9BACI</name>
<feature type="domain" description="N-acetyltransferase" evidence="1">
    <location>
        <begin position="2"/>
        <end position="201"/>
    </location>
</feature>
<keyword evidence="3" id="KW-1185">Reference proteome</keyword>
<dbReference type="InterPro" id="IPR000182">
    <property type="entry name" value="GNAT_dom"/>
</dbReference>
<dbReference type="RefSeq" id="WP_204468256.1">
    <property type="nucleotide sequence ID" value="NZ_JAFBCV010000015.1"/>
</dbReference>
<dbReference type="InterPro" id="IPR016181">
    <property type="entry name" value="Acyl_CoA_acyltransferase"/>
</dbReference>
<sequence>MITIRPYTLADYDGLLQVQKEAFPPPFPPELWWSQEEIASHVKTFPTGALLAEWNGEVVGSATSLLVNHADQPHTWAEVSDNGLIAGTHDPTGKTLYGIDLCVRPSVRKQGVAKAFYDARKQTVRDLKLDRYATVCRIPGYHIVAHTYTPEQYVELVQTGKLTDPVLTFMFKQGLQAKHVQPNYVEDNESHNNGVFVEWRP</sequence>
<dbReference type="EMBL" id="JAFBCV010000015">
    <property type="protein sequence ID" value="MBM7840582.1"/>
    <property type="molecule type" value="Genomic_DNA"/>
</dbReference>
<comment type="caution">
    <text evidence="2">The sequence shown here is derived from an EMBL/GenBank/DDBJ whole genome shotgun (WGS) entry which is preliminary data.</text>
</comment>
<reference evidence="2" key="1">
    <citation type="submission" date="2021-01" db="EMBL/GenBank/DDBJ databases">
        <title>Genomic Encyclopedia of Type Strains, Phase IV (KMG-IV): sequencing the most valuable type-strain genomes for metagenomic binning, comparative biology and taxonomic classification.</title>
        <authorList>
            <person name="Goeker M."/>
        </authorList>
    </citation>
    <scope>NUCLEOTIDE SEQUENCE</scope>
    <source>
        <strain evidence="2">DSM 21943</strain>
    </source>
</reference>
<dbReference type="Gene3D" id="3.40.630.30">
    <property type="match status" value="1"/>
</dbReference>
<dbReference type="Proteomes" id="UP001179280">
    <property type="component" value="Unassembled WGS sequence"/>
</dbReference>
<accession>A0ABS2T281</accession>
<dbReference type="Pfam" id="PF00583">
    <property type="entry name" value="Acetyltransf_1"/>
    <property type="match status" value="1"/>
</dbReference>
<dbReference type="PROSITE" id="PS51186">
    <property type="entry name" value="GNAT"/>
    <property type="match status" value="1"/>
</dbReference>
<evidence type="ECO:0000259" key="1">
    <source>
        <dbReference type="PROSITE" id="PS51186"/>
    </source>
</evidence>
<proteinExistence type="predicted"/>